<comment type="caution">
    <text evidence="2">The sequence shown here is derived from an EMBL/GenBank/DDBJ whole genome shotgun (WGS) entry which is preliminary data.</text>
</comment>
<dbReference type="GO" id="GO:0016740">
    <property type="term" value="F:transferase activity"/>
    <property type="evidence" value="ECO:0007669"/>
    <property type="project" value="UniProtKB-KW"/>
</dbReference>
<keyword evidence="2" id="KW-0808">Transferase</keyword>
<evidence type="ECO:0000256" key="1">
    <source>
        <dbReference type="SAM" id="MobiDB-lite"/>
    </source>
</evidence>
<gene>
    <name evidence="2" type="ORF">PanWU01x14_122090</name>
</gene>
<evidence type="ECO:0000313" key="2">
    <source>
        <dbReference type="EMBL" id="PON64734.1"/>
    </source>
</evidence>
<dbReference type="AlphaFoldDB" id="A0A2P5CUJ6"/>
<dbReference type="InterPro" id="IPR023213">
    <property type="entry name" value="CAT-like_dom_sf"/>
</dbReference>
<accession>A0A2P5CUJ6</accession>
<protein>
    <submittedName>
        <fullName evidence="2">Chloramphenicol acetyltransferase-like domain containing protein</fullName>
    </submittedName>
</protein>
<reference evidence="3" key="1">
    <citation type="submission" date="2016-06" db="EMBL/GenBank/DDBJ databases">
        <title>Parallel loss of symbiosis genes in relatives of nitrogen-fixing non-legume Parasponia.</title>
        <authorList>
            <person name="Van Velzen R."/>
            <person name="Holmer R."/>
            <person name="Bu F."/>
            <person name="Rutten L."/>
            <person name="Van Zeijl A."/>
            <person name="Liu W."/>
            <person name="Santuari L."/>
            <person name="Cao Q."/>
            <person name="Sharma T."/>
            <person name="Shen D."/>
            <person name="Roswanjaya Y."/>
            <person name="Wardhani T."/>
            <person name="Kalhor M.S."/>
            <person name="Jansen J."/>
            <person name="Van den Hoogen J."/>
            <person name="Gungor B."/>
            <person name="Hartog M."/>
            <person name="Hontelez J."/>
            <person name="Verver J."/>
            <person name="Yang W.-C."/>
            <person name="Schijlen E."/>
            <person name="Repin R."/>
            <person name="Schilthuizen M."/>
            <person name="Schranz E."/>
            <person name="Heidstra R."/>
            <person name="Miyata K."/>
            <person name="Fedorova E."/>
            <person name="Kohlen W."/>
            <person name="Bisseling T."/>
            <person name="Smit S."/>
            <person name="Geurts R."/>
        </authorList>
    </citation>
    <scope>NUCLEOTIDE SEQUENCE [LARGE SCALE GENOMIC DNA]</scope>
    <source>
        <strain evidence="3">cv. WU1-14</strain>
    </source>
</reference>
<dbReference type="EMBL" id="JXTB01000093">
    <property type="protein sequence ID" value="PON64734.1"/>
    <property type="molecule type" value="Genomic_DNA"/>
</dbReference>
<keyword evidence="3" id="KW-1185">Reference proteome</keyword>
<dbReference type="Gene3D" id="3.30.559.10">
    <property type="entry name" value="Chloramphenicol acetyltransferase-like domain"/>
    <property type="match status" value="1"/>
</dbReference>
<dbReference type="OrthoDB" id="1746869at2759"/>
<dbReference type="Proteomes" id="UP000237105">
    <property type="component" value="Unassembled WGS sequence"/>
</dbReference>
<proteinExistence type="predicted"/>
<feature type="region of interest" description="Disordered" evidence="1">
    <location>
        <begin position="1"/>
        <end position="22"/>
    </location>
</feature>
<feature type="compositionally biased region" description="Basic and acidic residues" evidence="1">
    <location>
        <begin position="1"/>
        <end position="12"/>
    </location>
</feature>
<sequence length="77" mass="8472">MGTKADIIERKTIKPPSPTPPHPRNFQLSLLDQIIPPMALFVEAKIGSKLSDFLGQPDIELLNYFVPTSDPTTAKLA</sequence>
<evidence type="ECO:0000313" key="3">
    <source>
        <dbReference type="Proteomes" id="UP000237105"/>
    </source>
</evidence>
<organism evidence="2 3">
    <name type="scientific">Parasponia andersonii</name>
    <name type="common">Sponia andersonii</name>
    <dbReference type="NCBI Taxonomy" id="3476"/>
    <lineage>
        <taxon>Eukaryota</taxon>
        <taxon>Viridiplantae</taxon>
        <taxon>Streptophyta</taxon>
        <taxon>Embryophyta</taxon>
        <taxon>Tracheophyta</taxon>
        <taxon>Spermatophyta</taxon>
        <taxon>Magnoliopsida</taxon>
        <taxon>eudicotyledons</taxon>
        <taxon>Gunneridae</taxon>
        <taxon>Pentapetalae</taxon>
        <taxon>rosids</taxon>
        <taxon>fabids</taxon>
        <taxon>Rosales</taxon>
        <taxon>Cannabaceae</taxon>
        <taxon>Parasponia</taxon>
    </lineage>
</organism>
<name>A0A2P5CUJ6_PARAD</name>